<keyword evidence="1" id="KW-1133">Transmembrane helix</keyword>
<dbReference type="InterPro" id="IPR002970">
    <property type="entry name" value="Tick_his-bd"/>
</dbReference>
<dbReference type="InterPro" id="IPR012674">
    <property type="entry name" value="Calycin"/>
</dbReference>
<accession>A0A023G6S4</accession>
<dbReference type="GO" id="GO:0043176">
    <property type="term" value="F:amine binding"/>
    <property type="evidence" value="ECO:0007669"/>
    <property type="project" value="InterPro"/>
</dbReference>
<name>A0A023G6S4_AMBTT</name>
<dbReference type="AlphaFoldDB" id="A0A023G6S4"/>
<evidence type="ECO:0000256" key="1">
    <source>
        <dbReference type="SAM" id="Phobius"/>
    </source>
</evidence>
<proteinExistence type="evidence at transcript level"/>
<reference evidence="2" key="1">
    <citation type="submission" date="2014-03" db="EMBL/GenBank/DDBJ databases">
        <title>The sialotranscriptome of Amblyomma triste, Amblyomma parvum and Amblyomma cajennense ticks, uncovered by 454-based RNA-seq.</title>
        <authorList>
            <person name="Garcia G.R."/>
            <person name="Gardinassi L.G."/>
            <person name="Ribeiro J.M."/>
            <person name="Anatriello E."/>
            <person name="Ferreira B.R."/>
            <person name="Moreira H.N."/>
            <person name="Mafra C."/>
            <person name="Olegario M.M."/>
            <person name="Szabo P.J."/>
            <person name="Miranda-Santos I.K."/>
            <person name="Maruyama S.R."/>
        </authorList>
    </citation>
    <scope>NUCLEOTIDE SEQUENCE</scope>
    <source>
        <strain evidence="2">Mato Grasso do Sul</strain>
        <tissue evidence="2">Salivary glands</tissue>
    </source>
</reference>
<keyword evidence="1" id="KW-0472">Membrane</keyword>
<dbReference type="EMBL" id="GBBM01006843">
    <property type="protein sequence ID" value="JAC28575.1"/>
    <property type="molecule type" value="mRNA"/>
</dbReference>
<dbReference type="Pfam" id="PF02098">
    <property type="entry name" value="His_binding"/>
    <property type="match status" value="1"/>
</dbReference>
<dbReference type="GO" id="GO:0030682">
    <property type="term" value="P:symbiont-mediated perturbation of host defenses"/>
    <property type="evidence" value="ECO:0007669"/>
    <property type="project" value="InterPro"/>
</dbReference>
<protein>
    <submittedName>
        <fullName evidence="2">Putative lipocalin-2 1</fullName>
    </submittedName>
</protein>
<dbReference type="SUPFAM" id="SSF50814">
    <property type="entry name" value="Lipocalins"/>
    <property type="match status" value="1"/>
</dbReference>
<dbReference type="Gene3D" id="2.40.128.20">
    <property type="match status" value="1"/>
</dbReference>
<evidence type="ECO:0000313" key="2">
    <source>
        <dbReference type="EMBL" id="JAC28575.1"/>
    </source>
</evidence>
<keyword evidence="1" id="KW-0812">Transmembrane</keyword>
<sequence length="199" mass="22827">EVFLCITTSFKEAYRLYIGTMNSVIIALILALAVTVIAADPSKEDLYEALNTDQRIWTPLRSYERATNGEKHRCIYALKTSLEGDNYNFKQYFKHGADKWEMHPLYGTLSQVGDSAILNVKQKPGGQGIPYTLRYWDPNTHCGILTFTNAQGQEECELHLWEDDLMKSPSLYPCQPKFEEICPKAEKYRTYSVDCLSYV</sequence>
<organism evidence="2">
    <name type="scientific">Amblyomma triste</name>
    <name type="common">Neotropical tick</name>
    <dbReference type="NCBI Taxonomy" id="251400"/>
    <lineage>
        <taxon>Eukaryota</taxon>
        <taxon>Metazoa</taxon>
        <taxon>Ecdysozoa</taxon>
        <taxon>Arthropoda</taxon>
        <taxon>Chelicerata</taxon>
        <taxon>Arachnida</taxon>
        <taxon>Acari</taxon>
        <taxon>Parasitiformes</taxon>
        <taxon>Ixodida</taxon>
        <taxon>Ixodoidea</taxon>
        <taxon>Ixodidae</taxon>
        <taxon>Amblyomminae</taxon>
        <taxon>Amblyomma</taxon>
    </lineage>
</organism>
<feature type="non-terminal residue" evidence="2">
    <location>
        <position position="1"/>
    </location>
</feature>
<feature type="transmembrane region" description="Helical" evidence="1">
    <location>
        <begin position="16"/>
        <end position="39"/>
    </location>
</feature>